<evidence type="ECO:0000256" key="5">
    <source>
        <dbReference type="ARBA" id="ARBA00022840"/>
    </source>
</evidence>
<comment type="similarity">
    <text evidence="6">Belongs to the TiaS family.</text>
</comment>
<dbReference type="GO" id="GO:0003676">
    <property type="term" value="F:nucleic acid binding"/>
    <property type="evidence" value="ECO:0007669"/>
    <property type="project" value="InterPro"/>
</dbReference>
<evidence type="ECO:0000259" key="10">
    <source>
        <dbReference type="Pfam" id="PF23783"/>
    </source>
</evidence>
<dbReference type="GO" id="GO:0016879">
    <property type="term" value="F:ligase activity, forming carbon-nitrogen bonds"/>
    <property type="evidence" value="ECO:0007669"/>
    <property type="project" value="UniProtKB-UniRule"/>
</dbReference>
<keyword evidence="3 6" id="KW-0819">tRNA processing</keyword>
<comment type="function">
    <text evidence="6">ATP-dependent agmatine transferase that catalyzes the formation of 2-agmatinylcytidine (agm2C) at the wobble position (C34) of tRNA(Ile2), converting the codon specificity from AUG to AUA.</text>
</comment>
<evidence type="ECO:0000256" key="1">
    <source>
        <dbReference type="ARBA" id="ARBA00022490"/>
    </source>
</evidence>
<evidence type="ECO:0000256" key="6">
    <source>
        <dbReference type="HAMAP-Rule" id="MF_01892"/>
    </source>
</evidence>
<dbReference type="Gene3D" id="2.40.50.1010">
    <property type="match status" value="1"/>
</dbReference>
<evidence type="ECO:0000313" key="11">
    <source>
        <dbReference type="EMBL" id="HFK20943.1"/>
    </source>
</evidence>
<evidence type="ECO:0000256" key="2">
    <source>
        <dbReference type="ARBA" id="ARBA00022598"/>
    </source>
</evidence>
<keyword evidence="4 6" id="KW-0547">Nucleotide-binding</keyword>
<comment type="subcellular location">
    <subcellularLocation>
        <location evidence="6">Cytoplasm</location>
    </subcellularLocation>
</comment>
<proteinExistence type="inferred from homology"/>
<dbReference type="GO" id="GO:0005737">
    <property type="term" value="C:cytoplasm"/>
    <property type="evidence" value="ECO:0007669"/>
    <property type="project" value="UniProtKB-SubCell"/>
</dbReference>
<evidence type="ECO:0000259" key="9">
    <source>
        <dbReference type="Pfam" id="PF22641"/>
    </source>
</evidence>
<dbReference type="PANTHER" id="PTHR40705">
    <property type="entry name" value="TRNA(ILE2) 2-AGMATINYLCYTIDINE SYNTHETASE TIAS"/>
    <property type="match status" value="1"/>
</dbReference>
<keyword evidence="1 6" id="KW-0963">Cytoplasm</keyword>
<dbReference type="Pfam" id="PF01336">
    <property type="entry name" value="tRNA_anti-codon"/>
    <property type="match status" value="1"/>
</dbReference>
<evidence type="ECO:0000259" key="8">
    <source>
        <dbReference type="Pfam" id="PF08489"/>
    </source>
</evidence>
<dbReference type="Gene3D" id="3.90.600.20">
    <property type="match status" value="1"/>
</dbReference>
<dbReference type="InterPro" id="IPR013696">
    <property type="entry name" value="TiaS_FLD"/>
</dbReference>
<sequence length="443" mass="49867">MHLYHLALDDTDSLKMGCTTYVGAMILKELIKSAKFVDYPNLIRLNPNIPWKSRGNAAVCLRFQSNLRASDILDLAIGMTNRFRDQYDEKNQPGIALHEGEVPEELKRFGRRALYEVIDLGDAMRIADSYNIKYHMIKGGRGLIGAIAAIGNTLEEDHTFEIIAYRGIDKQNVARDVNYDSVAEMSKRTHPMTFNNIDVDSKRLLITPHGPDPILFGIRGEDPETLVRALKMVKFSGAEFWVIYRSNQGTDAHVSLSMKIKDLKPYYAATIEGRVASNPFTIAGGHVIFNLSDGESSIDVAAYEPSGGLRKVISALIPGDQILVAGGVRLDEEQGNRMTFNLEKLQILKLIYERRRNPICTSCHKRMKSEGKNKGYQCKKCGLKLASPEREVLNRNCSEGIYLPPPRSMRHLAKPLQRHRLEKESWNRKVGTITENVRSPSLP</sequence>
<keyword evidence="5 6" id="KW-0067">ATP-binding</keyword>
<dbReference type="InterPro" id="IPR004365">
    <property type="entry name" value="NA-bd_OB_tRNA"/>
</dbReference>
<feature type="domain" description="TiaS-like TCKD" evidence="9">
    <location>
        <begin position="6"/>
        <end position="64"/>
    </location>
</feature>
<reference evidence="11" key="1">
    <citation type="journal article" date="2020" name="mSystems">
        <title>Genome- and Community-Level Interaction Insights into Carbon Utilization and Element Cycling Functions of Hydrothermarchaeota in Hydrothermal Sediment.</title>
        <authorList>
            <person name="Zhou Z."/>
            <person name="Liu Y."/>
            <person name="Xu W."/>
            <person name="Pan J."/>
            <person name="Luo Z.H."/>
            <person name="Li M."/>
        </authorList>
    </citation>
    <scope>NUCLEOTIDE SEQUENCE [LARGE SCALE GENOMIC DNA]</scope>
    <source>
        <strain evidence="11">SpSt-468</strain>
    </source>
</reference>
<accession>A0A7C3EX43</accession>
<organism evidence="11">
    <name type="scientific">Candidatus Methanomethylicus mesodigestus</name>
    <dbReference type="NCBI Taxonomy" id="1867258"/>
    <lineage>
        <taxon>Archaea</taxon>
        <taxon>Thermoproteota</taxon>
        <taxon>Methanosuratincolia</taxon>
        <taxon>Candidatus Methanomethylicales</taxon>
        <taxon>Candidatus Methanomethylicaceae</taxon>
        <taxon>Candidatus Methanomethylicus</taxon>
    </lineage>
</organism>
<dbReference type="PANTHER" id="PTHR40705:SF2">
    <property type="entry name" value="DUF1743 DOMAIN-CONTAINING PROTEIN"/>
    <property type="match status" value="1"/>
</dbReference>
<feature type="domain" description="OB" evidence="7">
    <location>
        <begin position="270"/>
        <end position="348"/>
    </location>
</feature>
<name>A0A7C3EX43_9CREN</name>
<dbReference type="InterPro" id="IPR024913">
    <property type="entry name" value="tRNA_Ile2__agm2C_synt"/>
</dbReference>
<comment type="catalytic activity">
    <reaction evidence="6">
        <text>cytidine(34) in tRNA(Ile2) + agmatine + ATP + H2O = 2-agmatinylcytidine(34) in tRNA(Ile2) + AMP + 2 phosphate + 2 H(+)</text>
        <dbReference type="Rhea" id="RHEA:43608"/>
        <dbReference type="Rhea" id="RHEA-COMP:10625"/>
        <dbReference type="Rhea" id="RHEA-COMP:10626"/>
        <dbReference type="ChEBI" id="CHEBI:15377"/>
        <dbReference type="ChEBI" id="CHEBI:15378"/>
        <dbReference type="ChEBI" id="CHEBI:30616"/>
        <dbReference type="ChEBI" id="CHEBI:43474"/>
        <dbReference type="ChEBI" id="CHEBI:58145"/>
        <dbReference type="ChEBI" id="CHEBI:82748"/>
        <dbReference type="ChEBI" id="CHEBI:83545"/>
        <dbReference type="ChEBI" id="CHEBI:456215"/>
        <dbReference type="EC" id="6.3.4.22"/>
    </reaction>
</comment>
<gene>
    <name evidence="6" type="primary">tiaS</name>
    <name evidence="11" type="ORF">ENS19_06650</name>
</gene>
<dbReference type="CDD" id="cd04482">
    <property type="entry name" value="RPA2_OBF_like"/>
    <property type="match status" value="1"/>
</dbReference>
<evidence type="ECO:0000256" key="3">
    <source>
        <dbReference type="ARBA" id="ARBA00022694"/>
    </source>
</evidence>
<dbReference type="Pfam" id="PF22641">
    <property type="entry name" value="TiaS_TCKD"/>
    <property type="match status" value="1"/>
</dbReference>
<evidence type="ECO:0000259" key="7">
    <source>
        <dbReference type="Pfam" id="PF01336"/>
    </source>
</evidence>
<dbReference type="EC" id="6.3.4.22" evidence="6"/>
<evidence type="ECO:0000256" key="4">
    <source>
        <dbReference type="ARBA" id="ARBA00022741"/>
    </source>
</evidence>
<dbReference type="InterPro" id="IPR053870">
    <property type="entry name" value="TiaS-like_TCKD"/>
</dbReference>
<keyword evidence="2 6" id="KW-0436">Ligase</keyword>
<comment type="caution">
    <text evidence="11">The sequence shown here is derived from an EMBL/GenBank/DDBJ whole genome shotgun (WGS) entry which is preliminary data.</text>
</comment>
<feature type="domain" description="TiaS C-terminal zinc ribbon" evidence="10">
    <location>
        <begin position="357"/>
        <end position="396"/>
    </location>
</feature>
<dbReference type="GO" id="GO:0002101">
    <property type="term" value="P:tRNA wobble cytosine modification"/>
    <property type="evidence" value="ECO:0007669"/>
    <property type="project" value="UniProtKB-UniRule"/>
</dbReference>
<dbReference type="EMBL" id="DSTX01000011">
    <property type="protein sequence ID" value="HFK20943.1"/>
    <property type="molecule type" value="Genomic_DNA"/>
</dbReference>
<protein>
    <recommendedName>
        <fullName evidence="6">tRNA(Ile2) 2-agmatinylcytidine synthetase TiaS</fullName>
        <shortName evidence="6">tRNA(Ile2)-agm2C synthetase</shortName>
        <ecNumber evidence="6">6.3.4.22</ecNumber>
    </recommendedName>
    <alternativeName>
        <fullName evidence="6">tRNA(Ile2) agmatidine synthetase</fullName>
    </alternativeName>
</protein>
<dbReference type="InterPro" id="IPR055394">
    <property type="entry name" value="Zn_ribbon_TiaS"/>
</dbReference>
<dbReference type="AlphaFoldDB" id="A0A7C3EX43"/>
<dbReference type="HAMAP" id="MF_01892">
    <property type="entry name" value="tRNA_Ile2_agm2C_synt"/>
    <property type="match status" value="1"/>
</dbReference>
<dbReference type="Pfam" id="PF23783">
    <property type="entry name" value="Zn_ribbon_TiaS"/>
    <property type="match status" value="1"/>
</dbReference>
<feature type="domain" description="TiaS FLD" evidence="8">
    <location>
        <begin position="140"/>
        <end position="253"/>
    </location>
</feature>
<dbReference type="Gene3D" id="3.30.70.2200">
    <property type="match status" value="1"/>
</dbReference>
<dbReference type="Pfam" id="PF08489">
    <property type="entry name" value="TiaS_FLD"/>
    <property type="match status" value="1"/>
</dbReference>
<dbReference type="GO" id="GO:0005524">
    <property type="term" value="F:ATP binding"/>
    <property type="evidence" value="ECO:0007669"/>
    <property type="project" value="UniProtKB-KW"/>
</dbReference>